<keyword evidence="2 8" id="KW-0812">Transmembrane</keyword>
<accession>A0A834XU75</accession>
<feature type="transmembrane region" description="Helical" evidence="8">
    <location>
        <begin position="177"/>
        <end position="195"/>
    </location>
</feature>
<feature type="transmembrane region" description="Helical" evidence="8">
    <location>
        <begin position="393"/>
        <end position="412"/>
    </location>
</feature>
<dbReference type="AlphaFoldDB" id="A0A834XU75"/>
<sequence length="425" mass="48761">MFKEIIDYLKDPQLVAVIQEFFGVDIPKNTVDKIQENVLNSSQELTATKRNGIPRELRDNTVQNDLRKNNNTEDDINLLNLTEINNYNSSSSKINNQFWYYLFMFGTELGDETFYSAFIPFLFWNIDGIVGRKIVIIWAIVMTIGQVMKDIICWPRPACPPAVRLQNKWSQEYGMPSTHAMIGVAIPFSVILFTMNRYNYSIPAGYTVAIIWCMLVCISRLYLGMHTLLDVIAGILLAILLMTPLVPFINIADHYFVTNGWTLAVLILITIGTIVYYPKSDRWTPTRGDTTLVVGVAVGLYLGAYLNYKTRTTHEPIDVPPYDIVWPTFQIFGKTILRTILGYCIIILMKIICKTLGYAIMGSMLRVNWKELMNSENSLENKNKVFVDLTYKYILAFTCGIIIVHIMPNIYLKIGIDRPNFKWEM</sequence>
<keyword evidence="3" id="KW-0378">Hydrolase</keyword>
<comment type="subcellular location">
    <subcellularLocation>
        <location evidence="1">Endoplasmic reticulum membrane</location>
        <topology evidence="1">Multi-pass membrane protein</topology>
    </subcellularLocation>
</comment>
<evidence type="ECO:0000256" key="2">
    <source>
        <dbReference type="ARBA" id="ARBA00022692"/>
    </source>
</evidence>
<dbReference type="InterPro" id="IPR036938">
    <property type="entry name" value="PAP2/HPO_sf"/>
</dbReference>
<evidence type="ECO:0000256" key="5">
    <source>
        <dbReference type="ARBA" id="ARBA00022989"/>
    </source>
</evidence>
<dbReference type="GO" id="GO:0006670">
    <property type="term" value="P:sphingosine metabolic process"/>
    <property type="evidence" value="ECO:0007669"/>
    <property type="project" value="TreeGrafter"/>
</dbReference>
<feature type="transmembrane region" description="Helical" evidence="8">
    <location>
        <begin position="228"/>
        <end position="249"/>
    </location>
</feature>
<comment type="similarity">
    <text evidence="7">Belongs to the type 2 lipid phosphate phosphatase family.</text>
</comment>
<feature type="transmembrane region" description="Helical" evidence="8">
    <location>
        <begin position="261"/>
        <end position="278"/>
    </location>
</feature>
<dbReference type="SUPFAM" id="SSF48317">
    <property type="entry name" value="Acid phosphatase/Vanadium-dependent haloperoxidase"/>
    <property type="match status" value="1"/>
</dbReference>
<evidence type="ECO:0000256" key="1">
    <source>
        <dbReference type="ARBA" id="ARBA00004477"/>
    </source>
</evidence>
<dbReference type="PANTHER" id="PTHR14969:SF28">
    <property type="entry name" value="DIHYDROSPHINGOSINE 1-PHOSPHATE PHOSPHATASE LCB3-RELATED"/>
    <property type="match status" value="1"/>
</dbReference>
<organism evidence="10 11">
    <name type="scientific">Aphidius gifuensis</name>
    <name type="common">Parasitoid wasp</name>
    <dbReference type="NCBI Taxonomy" id="684658"/>
    <lineage>
        <taxon>Eukaryota</taxon>
        <taxon>Metazoa</taxon>
        <taxon>Ecdysozoa</taxon>
        <taxon>Arthropoda</taxon>
        <taxon>Hexapoda</taxon>
        <taxon>Insecta</taxon>
        <taxon>Pterygota</taxon>
        <taxon>Neoptera</taxon>
        <taxon>Endopterygota</taxon>
        <taxon>Hymenoptera</taxon>
        <taxon>Apocrita</taxon>
        <taxon>Ichneumonoidea</taxon>
        <taxon>Braconidae</taxon>
        <taxon>Aphidiinae</taxon>
        <taxon>Aphidius</taxon>
    </lineage>
</organism>
<dbReference type="PANTHER" id="PTHR14969">
    <property type="entry name" value="SPHINGOSINE-1-PHOSPHATE PHOSPHOHYDROLASE"/>
    <property type="match status" value="1"/>
</dbReference>
<reference evidence="10 11" key="1">
    <citation type="submission" date="2020-08" db="EMBL/GenBank/DDBJ databases">
        <title>Aphidius gifuensis genome sequencing and assembly.</title>
        <authorList>
            <person name="Du Z."/>
        </authorList>
    </citation>
    <scope>NUCLEOTIDE SEQUENCE [LARGE SCALE GENOMIC DNA]</scope>
    <source>
        <strain evidence="10">YNYX2018</strain>
        <tissue evidence="10">Adults</tissue>
    </source>
</reference>
<evidence type="ECO:0000259" key="9">
    <source>
        <dbReference type="SMART" id="SM00014"/>
    </source>
</evidence>
<feature type="transmembrane region" description="Helical" evidence="8">
    <location>
        <begin position="202"/>
        <end position="222"/>
    </location>
</feature>
<feature type="domain" description="Phosphatidic acid phosphatase type 2/haloperoxidase" evidence="9">
    <location>
        <begin position="130"/>
        <end position="246"/>
    </location>
</feature>
<protein>
    <recommendedName>
        <fullName evidence="9">Phosphatidic acid phosphatase type 2/haloperoxidase domain-containing protein</fullName>
    </recommendedName>
</protein>
<dbReference type="GO" id="GO:0042392">
    <property type="term" value="F:sphingosine-1-phosphate phosphatase activity"/>
    <property type="evidence" value="ECO:0007669"/>
    <property type="project" value="TreeGrafter"/>
</dbReference>
<dbReference type="EMBL" id="JACMRX010000003">
    <property type="protein sequence ID" value="KAF7992831.1"/>
    <property type="molecule type" value="Genomic_DNA"/>
</dbReference>
<comment type="caution">
    <text evidence="10">The sequence shown here is derived from an EMBL/GenBank/DDBJ whole genome shotgun (WGS) entry which is preliminary data.</text>
</comment>
<dbReference type="Gene3D" id="1.20.144.10">
    <property type="entry name" value="Phosphatidic acid phosphatase type 2/haloperoxidase"/>
    <property type="match status" value="1"/>
</dbReference>
<dbReference type="Proteomes" id="UP000639338">
    <property type="component" value="Unassembled WGS sequence"/>
</dbReference>
<dbReference type="GO" id="GO:0005789">
    <property type="term" value="C:endoplasmic reticulum membrane"/>
    <property type="evidence" value="ECO:0007669"/>
    <property type="project" value="UniProtKB-SubCell"/>
</dbReference>
<dbReference type="Pfam" id="PF01569">
    <property type="entry name" value="PAP2"/>
    <property type="match status" value="1"/>
</dbReference>
<feature type="transmembrane region" description="Helical" evidence="8">
    <location>
        <begin position="340"/>
        <end position="361"/>
    </location>
</feature>
<keyword evidence="5 8" id="KW-1133">Transmembrane helix</keyword>
<evidence type="ECO:0000256" key="7">
    <source>
        <dbReference type="ARBA" id="ARBA00038324"/>
    </source>
</evidence>
<proteinExistence type="inferred from homology"/>
<evidence type="ECO:0000256" key="8">
    <source>
        <dbReference type="SAM" id="Phobius"/>
    </source>
</evidence>
<gene>
    <name evidence="10" type="ORF">HCN44_005175</name>
</gene>
<evidence type="ECO:0000313" key="11">
    <source>
        <dbReference type="Proteomes" id="UP000639338"/>
    </source>
</evidence>
<keyword evidence="6 8" id="KW-0472">Membrane</keyword>
<dbReference type="InterPro" id="IPR000326">
    <property type="entry name" value="PAP2/HPO"/>
</dbReference>
<evidence type="ECO:0000256" key="6">
    <source>
        <dbReference type="ARBA" id="ARBA00023136"/>
    </source>
</evidence>
<feature type="transmembrane region" description="Helical" evidence="8">
    <location>
        <begin position="290"/>
        <end position="308"/>
    </location>
</feature>
<keyword evidence="4" id="KW-0256">Endoplasmic reticulum</keyword>
<evidence type="ECO:0000313" key="10">
    <source>
        <dbReference type="EMBL" id="KAF7992831.1"/>
    </source>
</evidence>
<evidence type="ECO:0000256" key="4">
    <source>
        <dbReference type="ARBA" id="ARBA00022824"/>
    </source>
</evidence>
<keyword evidence="11" id="KW-1185">Reference proteome</keyword>
<dbReference type="CDD" id="cd03388">
    <property type="entry name" value="PAP2_SPPase1"/>
    <property type="match status" value="1"/>
</dbReference>
<evidence type="ECO:0000256" key="3">
    <source>
        <dbReference type="ARBA" id="ARBA00022801"/>
    </source>
</evidence>
<dbReference type="SMART" id="SM00014">
    <property type="entry name" value="acidPPc"/>
    <property type="match status" value="1"/>
</dbReference>
<dbReference type="OrthoDB" id="301434at2759"/>
<name>A0A834XU75_APHGI</name>